<dbReference type="Gene3D" id="1.50.10.10">
    <property type="match status" value="1"/>
</dbReference>
<organism evidence="2 3">
    <name type="scientific">Pedobacter riviphilus</name>
    <dbReference type="NCBI Taxonomy" id="2766984"/>
    <lineage>
        <taxon>Bacteria</taxon>
        <taxon>Pseudomonadati</taxon>
        <taxon>Bacteroidota</taxon>
        <taxon>Sphingobacteriia</taxon>
        <taxon>Sphingobacteriales</taxon>
        <taxon>Sphingobacteriaceae</taxon>
        <taxon>Pedobacter</taxon>
    </lineage>
</organism>
<dbReference type="Proteomes" id="UP000516439">
    <property type="component" value="Chromosome"/>
</dbReference>
<dbReference type="SUPFAM" id="SSF48208">
    <property type="entry name" value="Six-hairpin glycosidases"/>
    <property type="match status" value="1"/>
</dbReference>
<protein>
    <submittedName>
        <fullName evidence="2">Glycoside hydrolase family 88 protein</fullName>
    </submittedName>
</protein>
<keyword evidence="1 2" id="KW-0378">Hydrolase</keyword>
<dbReference type="PANTHER" id="PTHR33886">
    <property type="entry name" value="UNSATURATED RHAMNOGALACTURONAN HYDROLASE (EUROFUNG)"/>
    <property type="match status" value="1"/>
</dbReference>
<sequence length="375" mass="42987">MKKFIFTSAILLSISVQLLMAQKIPNKKEVLKVLKLTNAYFMDKWPDAGKSIITNRERPSNIWTRAVYYEGLMNLYKIHPKKEYYDYAVQWGEKHNWGLRNGIVTKNADDQACGQTYIDLYLIDKQPERIKDIKASIDLVIKSGKVSDWTWIDAIQMGMPVFAKLGKLYNDTTYYNYMYKMYMHAKNTEGGGLYNAKDGLWWRDKDFVPPYKEPNGEDCYWARGNGWVVAALVRVLEIIPENEAHRNEYLKTYHEMIKALVPIQRADGFWNVSLHDATHFGGKETSGTALFVYGMAWGVNQGILDKATYLPIITKAWNVMTKDAVQKNGFIGFMQGTGKEPKDGQPVSYTSVPDFEDYGLGCFLLAGTEVYKLTK</sequence>
<dbReference type="InterPro" id="IPR010905">
    <property type="entry name" value="Glyco_hydro_88"/>
</dbReference>
<dbReference type="InterPro" id="IPR008928">
    <property type="entry name" value="6-hairpin_glycosidase_sf"/>
</dbReference>
<evidence type="ECO:0000313" key="2">
    <source>
        <dbReference type="EMBL" id="QNR82971.1"/>
    </source>
</evidence>
<dbReference type="InterPro" id="IPR012341">
    <property type="entry name" value="6hp_glycosidase-like_sf"/>
</dbReference>
<name>A0ABX6TCN4_9SPHI</name>
<evidence type="ECO:0000256" key="1">
    <source>
        <dbReference type="ARBA" id="ARBA00022801"/>
    </source>
</evidence>
<keyword evidence="3" id="KW-1185">Reference proteome</keyword>
<dbReference type="Pfam" id="PF07470">
    <property type="entry name" value="Glyco_hydro_88"/>
    <property type="match status" value="1"/>
</dbReference>
<proteinExistence type="predicted"/>
<gene>
    <name evidence="2" type="ORF">H9N25_13360</name>
</gene>
<dbReference type="InterPro" id="IPR052043">
    <property type="entry name" value="PolySaccharide_Degr_Enz"/>
</dbReference>
<reference evidence="2 3" key="1">
    <citation type="submission" date="2020-09" db="EMBL/GenBank/DDBJ databases">
        <title>Pedobacter sp. SW-16 isolated from soil near Yeocheon.</title>
        <authorList>
            <person name="Im H.S."/>
            <person name="Joung Y."/>
            <person name="Lee S.-S."/>
        </authorList>
    </citation>
    <scope>NUCLEOTIDE SEQUENCE [LARGE SCALE GENOMIC DNA]</scope>
    <source>
        <strain evidence="2 3">SW-16</strain>
    </source>
</reference>
<evidence type="ECO:0000313" key="3">
    <source>
        <dbReference type="Proteomes" id="UP000516439"/>
    </source>
</evidence>
<dbReference type="RefSeq" id="WP_190326219.1">
    <property type="nucleotide sequence ID" value="NZ_CP061171.1"/>
</dbReference>
<dbReference type="GO" id="GO:0016787">
    <property type="term" value="F:hydrolase activity"/>
    <property type="evidence" value="ECO:0007669"/>
    <property type="project" value="UniProtKB-KW"/>
</dbReference>
<dbReference type="PANTHER" id="PTHR33886:SF8">
    <property type="entry name" value="UNSATURATED RHAMNOGALACTURONAN HYDROLASE (EUROFUNG)"/>
    <property type="match status" value="1"/>
</dbReference>
<dbReference type="EMBL" id="CP061171">
    <property type="protein sequence ID" value="QNR82971.1"/>
    <property type="molecule type" value="Genomic_DNA"/>
</dbReference>
<accession>A0ABX6TCN4</accession>